<evidence type="ECO:0000256" key="2">
    <source>
        <dbReference type="ARBA" id="ARBA00022448"/>
    </source>
</evidence>
<organism evidence="10 11">
    <name type="scientific">Neolewinella antarctica</name>
    <dbReference type="NCBI Taxonomy" id="442734"/>
    <lineage>
        <taxon>Bacteria</taxon>
        <taxon>Pseudomonadati</taxon>
        <taxon>Bacteroidota</taxon>
        <taxon>Saprospiria</taxon>
        <taxon>Saprospirales</taxon>
        <taxon>Lewinellaceae</taxon>
        <taxon>Neolewinella</taxon>
    </lineage>
</organism>
<dbReference type="Proteomes" id="UP000770785">
    <property type="component" value="Unassembled WGS sequence"/>
</dbReference>
<name>A0ABX0XG78_9BACT</name>
<keyword evidence="2 7" id="KW-0813">Transport</keyword>
<dbReference type="RefSeq" id="WP_168040214.1">
    <property type="nucleotide sequence ID" value="NZ_JAATJH010000010.1"/>
</dbReference>
<evidence type="ECO:0000256" key="4">
    <source>
        <dbReference type="ARBA" id="ARBA00022692"/>
    </source>
</evidence>
<accession>A0ABX0XG78</accession>
<dbReference type="InterPro" id="IPR023997">
    <property type="entry name" value="TonB-dep_OMP_SusC/RagA_CS"/>
</dbReference>
<comment type="caution">
    <text evidence="10">The sequence shown here is derived from an EMBL/GenBank/DDBJ whole genome shotgun (WGS) entry which is preliminary data.</text>
</comment>
<proteinExistence type="inferred from homology"/>
<evidence type="ECO:0000259" key="9">
    <source>
        <dbReference type="Pfam" id="PF07715"/>
    </source>
</evidence>
<dbReference type="Pfam" id="PF07715">
    <property type="entry name" value="Plug"/>
    <property type="match status" value="1"/>
</dbReference>
<keyword evidence="8" id="KW-0732">Signal</keyword>
<sequence>MKQPNSRLYFILLTLLTAGGLMAQSVTIAGTVTGPNGTPLIGATVAETGTTTGTVADLDGAYSLTVSGPEAEVSVTYTGYRTARRKVNNQSSINFVLQEDSETLEQIVVVGYGSQKRSDITGSVTSVGSAELETAVFNTVDQLLQGRAAGVQVTSSNGAPGSGSTIRIRGSNSILAGNGPLYVVDGIPIAGTPNFNPQDISNIEVLKDASATAIYGSRGANGVILVTTKRGTSGKTKISIDANTTTSSVLTQIDVLNGQQYAEFRNEAAVDQGEAAPFDDPAQFAGQGINWQDEIIGSGQRTNIGLNITGGGDNARFFVSGDYLLDQGIVINSNFRRYNARANVDIDALNDRVTFKVGMNLTQREGRNAGFGVGGFPNALGPITNALLSEPLVPSRDFFGETAEKLEFYNPYLEVTEKNNRNFRTSILANFQMDAKITDDLTFTFNGGTNARIDLTEVFTPSTVGAGINARGLATSNTGRSYDLISSAYLNYKKVINGDHSLNFTGGVEYSEFNNYSYNSRVGDFELEILGLEQPNIGTSFFGPGGGRSLAVLQSGFFRANYAYQNKYLLTFTGRADGSSRFAANNKVAYFPSAAIGWRVTEEDFLQDDDAISNLKLRVSYGATGSQSIGSYQSRARYGTGQYPIGNVPALAFIPTSVENPNLSWETTRQFNAGVDFGLWNNRLEIIADYFIKTTVDLLANVPLSQQSGFGGTIDNLGSIENKGVELSINAFIMDRPGFTWNTGLNYTTFKTTVVELGGNGELFGPGIASNFGGNAHIYREGEEFGLFYGYVTDGLIQQSDLDAATESGVPLPAFNNDRVLGHWKFRDLSGPDVVDADGNVTNPSDGRINGLDRQVIGKSNPDFLLGWNNDFTLGNFSLNVFIQGSFGNDILNAIHPVLNSGFLSNQSYKNQTVDWYENRWTPENPTNDPRYPSINSISAPVADFMIEDGTYVRLKNVSLRYRLPVNTETIKSVQFYVTGTNLITLTNYTGFDPEVSSVGSALAPGVDLGVYPRQRAVTLGLTAGF</sequence>
<evidence type="ECO:0000256" key="6">
    <source>
        <dbReference type="ARBA" id="ARBA00023237"/>
    </source>
</evidence>
<dbReference type="SUPFAM" id="SSF56935">
    <property type="entry name" value="Porins"/>
    <property type="match status" value="1"/>
</dbReference>
<comment type="subcellular location">
    <subcellularLocation>
        <location evidence="1 7">Cell outer membrane</location>
        <topology evidence="1 7">Multi-pass membrane protein</topology>
    </subcellularLocation>
</comment>
<dbReference type="InterPro" id="IPR039426">
    <property type="entry name" value="TonB-dep_rcpt-like"/>
</dbReference>
<dbReference type="SUPFAM" id="SSF49464">
    <property type="entry name" value="Carboxypeptidase regulatory domain-like"/>
    <property type="match status" value="1"/>
</dbReference>
<keyword evidence="3 7" id="KW-1134">Transmembrane beta strand</keyword>
<evidence type="ECO:0000256" key="1">
    <source>
        <dbReference type="ARBA" id="ARBA00004571"/>
    </source>
</evidence>
<dbReference type="InterPro" id="IPR012910">
    <property type="entry name" value="Plug_dom"/>
</dbReference>
<gene>
    <name evidence="10" type="ORF">GGR27_003851</name>
</gene>
<evidence type="ECO:0000313" key="10">
    <source>
        <dbReference type="EMBL" id="NJC28328.1"/>
    </source>
</evidence>
<keyword evidence="5 7" id="KW-0472">Membrane</keyword>
<dbReference type="Gene3D" id="2.170.130.10">
    <property type="entry name" value="TonB-dependent receptor, plug domain"/>
    <property type="match status" value="1"/>
</dbReference>
<dbReference type="InterPro" id="IPR023996">
    <property type="entry name" value="TonB-dep_OMP_SusC/RagA"/>
</dbReference>
<feature type="chain" id="PRO_5045696521" evidence="8">
    <location>
        <begin position="24"/>
        <end position="1026"/>
    </location>
</feature>
<dbReference type="PROSITE" id="PS52016">
    <property type="entry name" value="TONB_DEPENDENT_REC_3"/>
    <property type="match status" value="1"/>
</dbReference>
<keyword evidence="11" id="KW-1185">Reference proteome</keyword>
<dbReference type="NCBIfam" id="TIGR04057">
    <property type="entry name" value="SusC_RagA_signa"/>
    <property type="match status" value="1"/>
</dbReference>
<dbReference type="EMBL" id="JAATJH010000010">
    <property type="protein sequence ID" value="NJC28328.1"/>
    <property type="molecule type" value="Genomic_DNA"/>
</dbReference>
<feature type="domain" description="TonB-dependent receptor plug" evidence="9">
    <location>
        <begin position="117"/>
        <end position="223"/>
    </location>
</feature>
<evidence type="ECO:0000313" key="11">
    <source>
        <dbReference type="Proteomes" id="UP000770785"/>
    </source>
</evidence>
<evidence type="ECO:0000256" key="7">
    <source>
        <dbReference type="PROSITE-ProRule" id="PRU01360"/>
    </source>
</evidence>
<keyword evidence="6 7" id="KW-0998">Cell outer membrane</keyword>
<dbReference type="Pfam" id="PF13715">
    <property type="entry name" value="CarbopepD_reg_2"/>
    <property type="match status" value="1"/>
</dbReference>
<evidence type="ECO:0000256" key="5">
    <source>
        <dbReference type="ARBA" id="ARBA00023136"/>
    </source>
</evidence>
<dbReference type="InterPro" id="IPR008969">
    <property type="entry name" value="CarboxyPept-like_regulatory"/>
</dbReference>
<protein>
    <submittedName>
        <fullName evidence="10">TonB-linked SusC/RagA family outer membrane protein</fullName>
    </submittedName>
</protein>
<evidence type="ECO:0000256" key="8">
    <source>
        <dbReference type="SAM" id="SignalP"/>
    </source>
</evidence>
<feature type="signal peptide" evidence="8">
    <location>
        <begin position="1"/>
        <end position="23"/>
    </location>
</feature>
<dbReference type="InterPro" id="IPR037066">
    <property type="entry name" value="Plug_dom_sf"/>
</dbReference>
<dbReference type="NCBIfam" id="TIGR04056">
    <property type="entry name" value="OMP_RagA_SusC"/>
    <property type="match status" value="1"/>
</dbReference>
<keyword evidence="4 7" id="KW-0812">Transmembrane</keyword>
<comment type="similarity">
    <text evidence="7">Belongs to the TonB-dependent receptor family.</text>
</comment>
<dbReference type="InterPro" id="IPR036942">
    <property type="entry name" value="Beta-barrel_TonB_sf"/>
</dbReference>
<dbReference type="Gene3D" id="2.40.170.20">
    <property type="entry name" value="TonB-dependent receptor, beta-barrel domain"/>
    <property type="match status" value="1"/>
</dbReference>
<dbReference type="Gene3D" id="2.60.40.1120">
    <property type="entry name" value="Carboxypeptidase-like, regulatory domain"/>
    <property type="match status" value="1"/>
</dbReference>
<reference evidence="10 11" key="1">
    <citation type="submission" date="2020-03" db="EMBL/GenBank/DDBJ databases">
        <title>Genomic Encyclopedia of Type Strains, Phase IV (KMG-IV): sequencing the most valuable type-strain genomes for metagenomic binning, comparative biology and taxonomic classification.</title>
        <authorList>
            <person name="Goeker M."/>
        </authorList>
    </citation>
    <scope>NUCLEOTIDE SEQUENCE [LARGE SCALE GENOMIC DNA]</scope>
    <source>
        <strain evidence="10 11">DSM 105096</strain>
    </source>
</reference>
<evidence type="ECO:0000256" key="3">
    <source>
        <dbReference type="ARBA" id="ARBA00022452"/>
    </source>
</evidence>